<proteinExistence type="predicted"/>
<reference evidence="4" key="1">
    <citation type="journal article" date="2020" name="Stud. Mycol.">
        <title>101 Dothideomycetes genomes: a test case for predicting lifestyles and emergence of pathogens.</title>
        <authorList>
            <person name="Haridas S."/>
            <person name="Albert R."/>
            <person name="Binder M."/>
            <person name="Bloem J."/>
            <person name="Labutti K."/>
            <person name="Salamov A."/>
            <person name="Andreopoulos B."/>
            <person name="Baker S."/>
            <person name="Barry K."/>
            <person name="Bills G."/>
            <person name="Bluhm B."/>
            <person name="Cannon C."/>
            <person name="Castanera R."/>
            <person name="Culley D."/>
            <person name="Daum C."/>
            <person name="Ezra D."/>
            <person name="Gonzalez J."/>
            <person name="Henrissat B."/>
            <person name="Kuo A."/>
            <person name="Liang C."/>
            <person name="Lipzen A."/>
            <person name="Lutzoni F."/>
            <person name="Magnuson J."/>
            <person name="Mondo S."/>
            <person name="Nolan M."/>
            <person name="Ohm R."/>
            <person name="Pangilinan J."/>
            <person name="Park H.-J."/>
            <person name="Ramirez L."/>
            <person name="Alfaro M."/>
            <person name="Sun H."/>
            <person name="Tritt A."/>
            <person name="Yoshinaga Y."/>
            <person name="Zwiers L.-H."/>
            <person name="Turgeon B."/>
            <person name="Goodwin S."/>
            <person name="Spatafora J."/>
            <person name="Crous P."/>
            <person name="Grigoriev I."/>
        </authorList>
    </citation>
    <scope>NUCLEOTIDE SEQUENCE</scope>
    <source>
        <strain evidence="4">CBS 119925</strain>
    </source>
</reference>
<dbReference type="PROSITE" id="PS00463">
    <property type="entry name" value="ZN2_CY6_FUNGAL_1"/>
    <property type="match status" value="1"/>
</dbReference>
<dbReference type="CDD" id="cd00067">
    <property type="entry name" value="GAL4"/>
    <property type="match status" value="1"/>
</dbReference>
<dbReference type="EMBL" id="MU006618">
    <property type="protein sequence ID" value="KAF2741969.1"/>
    <property type="molecule type" value="Genomic_DNA"/>
</dbReference>
<evidence type="ECO:0000256" key="1">
    <source>
        <dbReference type="ARBA" id="ARBA00023242"/>
    </source>
</evidence>
<feature type="domain" description="Zn(2)-C6 fungal-type" evidence="3">
    <location>
        <begin position="7"/>
        <end position="36"/>
    </location>
</feature>
<dbReference type="GO" id="GO:0008270">
    <property type="term" value="F:zinc ion binding"/>
    <property type="evidence" value="ECO:0007669"/>
    <property type="project" value="InterPro"/>
</dbReference>
<dbReference type="OrthoDB" id="4132249at2759"/>
<dbReference type="SUPFAM" id="SSF57701">
    <property type="entry name" value="Zn2/Cys6 DNA-binding domain"/>
    <property type="match status" value="1"/>
</dbReference>
<keyword evidence="5" id="KW-1185">Reference proteome</keyword>
<name>A0A6A6UW26_9PLEO</name>
<protein>
    <recommendedName>
        <fullName evidence="3">Zn(2)-C6 fungal-type domain-containing protein</fullName>
    </recommendedName>
</protein>
<dbReference type="CDD" id="cd12148">
    <property type="entry name" value="fungal_TF_MHR"/>
    <property type="match status" value="1"/>
</dbReference>
<dbReference type="InterPro" id="IPR050797">
    <property type="entry name" value="Carb_Metab_Trans_Reg"/>
</dbReference>
<feature type="non-terminal residue" evidence="4">
    <location>
        <position position="1"/>
    </location>
</feature>
<dbReference type="SMART" id="SM00066">
    <property type="entry name" value="GAL4"/>
    <property type="match status" value="1"/>
</dbReference>
<feature type="region of interest" description="Disordered" evidence="2">
    <location>
        <begin position="543"/>
        <end position="572"/>
    </location>
</feature>
<dbReference type="Pfam" id="PF00172">
    <property type="entry name" value="Zn_clus"/>
    <property type="match status" value="1"/>
</dbReference>
<dbReference type="AlphaFoldDB" id="A0A6A6UW26"/>
<sequence>SSPSKRACDNCHKRKVKCVGEQPCRSCRQAGIACTYNTLPQKKGPKGNRAKVLSEIRESQKPIHADEWEGKIGSRPAITAGLLSVTLVQTCLEYYYSDRFALHSLQPIIHHEQFTVLRNTIGQSGEAYCLLAAMCANIILYADAATAPLFRTSLPQLSRLTGSELGIVLLKESMHVRQNVDYREQPSHHSVLTSWCYYVCFIRIRRSRTAWTYLQEAITLARLLEMHKEVTYTPGPGTAEKRALYWLLFTSERAEAIRSHQSVFLYPTIRTPIVDQSYLGPGVAAGLDYLVHLYRRLDDRFFRAWNQVERREPDVNYIQQGLATPLPHDNAFTEAQSIELRITQCWLRLSLWQLCVTQGWLNRVLHEGGPISLDSPLEVCRESLHWLEHCSFGAKDIHGTPFMEKIYLIGSCLLDFARINQCDLKEISDLIRRFANELSSSQSGQHYAQPLWTQFQSFSETHFVPSFPGPGAPRAANPPTLMTVPSNAPPPESRISPPIHGSHPVPLYVPPLASQTGEHFVPVPPPHAFRSSPSTALHDLSLGDTVSPHGATYPTAQVPGGGGGPETTPMPY</sequence>
<dbReference type="Proteomes" id="UP000799440">
    <property type="component" value="Unassembled WGS sequence"/>
</dbReference>
<dbReference type="PANTHER" id="PTHR31668">
    <property type="entry name" value="GLUCOSE TRANSPORT TRANSCRIPTION REGULATOR RGT1-RELATED-RELATED"/>
    <property type="match status" value="1"/>
</dbReference>
<evidence type="ECO:0000259" key="3">
    <source>
        <dbReference type="PROSITE" id="PS50048"/>
    </source>
</evidence>
<dbReference type="Gene3D" id="4.10.240.10">
    <property type="entry name" value="Zn(2)-C6 fungal-type DNA-binding domain"/>
    <property type="match status" value="1"/>
</dbReference>
<evidence type="ECO:0000313" key="4">
    <source>
        <dbReference type="EMBL" id="KAF2741969.1"/>
    </source>
</evidence>
<evidence type="ECO:0000313" key="5">
    <source>
        <dbReference type="Proteomes" id="UP000799440"/>
    </source>
</evidence>
<keyword evidence="1" id="KW-0539">Nucleus</keyword>
<dbReference type="InterPro" id="IPR001138">
    <property type="entry name" value="Zn2Cys6_DnaBD"/>
</dbReference>
<dbReference type="PANTHER" id="PTHR31668:SF20">
    <property type="entry name" value="ZN(II)2CYS6 TRANSCRIPTION FACTOR (EUROFUNG)"/>
    <property type="match status" value="1"/>
</dbReference>
<accession>A0A6A6UW26</accession>
<dbReference type="InterPro" id="IPR036864">
    <property type="entry name" value="Zn2-C6_fun-type_DNA-bd_sf"/>
</dbReference>
<dbReference type="GO" id="GO:0000981">
    <property type="term" value="F:DNA-binding transcription factor activity, RNA polymerase II-specific"/>
    <property type="evidence" value="ECO:0007669"/>
    <property type="project" value="InterPro"/>
</dbReference>
<gene>
    <name evidence="4" type="ORF">M011DRAFT_372004</name>
</gene>
<feature type="non-terminal residue" evidence="4">
    <location>
        <position position="572"/>
    </location>
</feature>
<evidence type="ECO:0000256" key="2">
    <source>
        <dbReference type="SAM" id="MobiDB-lite"/>
    </source>
</evidence>
<dbReference type="PROSITE" id="PS50048">
    <property type="entry name" value="ZN2_CY6_FUNGAL_2"/>
    <property type="match status" value="1"/>
</dbReference>
<organism evidence="4 5">
    <name type="scientific">Sporormia fimetaria CBS 119925</name>
    <dbReference type="NCBI Taxonomy" id="1340428"/>
    <lineage>
        <taxon>Eukaryota</taxon>
        <taxon>Fungi</taxon>
        <taxon>Dikarya</taxon>
        <taxon>Ascomycota</taxon>
        <taxon>Pezizomycotina</taxon>
        <taxon>Dothideomycetes</taxon>
        <taxon>Pleosporomycetidae</taxon>
        <taxon>Pleosporales</taxon>
        <taxon>Sporormiaceae</taxon>
        <taxon>Sporormia</taxon>
    </lineage>
</organism>